<evidence type="ECO:0000313" key="3">
    <source>
        <dbReference type="Proteomes" id="UP001161757"/>
    </source>
</evidence>
<sequence length="150" mass="17412">MFYDLSRYDLYINVPQSDRRYWAFSFYDCDKPRKCTLRYSKGTVSFGVRTHQETAQIDSSTPHGILLTRINLLDQEADKVKVNAFQDEIKPTEESRKEVFLGPNELLVANDLDRYSLDVGYMIPYIFVGVFPPKFSRDKLVVVNLVVGWA</sequence>
<reference evidence="2" key="1">
    <citation type="submission" date="2023-01" db="EMBL/GenBank/DDBJ databases">
        <title>Exophiala dermititidis isolated from Cystic Fibrosis Patient.</title>
        <authorList>
            <person name="Kurbessoian T."/>
            <person name="Crocker A."/>
            <person name="Murante D."/>
            <person name="Hogan D.A."/>
            <person name="Stajich J.E."/>
        </authorList>
    </citation>
    <scope>NUCLEOTIDE SEQUENCE</scope>
    <source>
        <strain evidence="2">Ex8</strain>
    </source>
</reference>
<proteinExistence type="predicted"/>
<evidence type="ECO:0000313" key="2">
    <source>
        <dbReference type="EMBL" id="KAJ8988276.1"/>
    </source>
</evidence>
<name>A0AAN6IUY4_EXODE</name>
<dbReference type="Pfam" id="PF06863">
    <property type="entry name" value="DUF1254"/>
    <property type="match status" value="1"/>
</dbReference>
<organism evidence="2 3">
    <name type="scientific">Exophiala dermatitidis</name>
    <name type="common">Black yeast-like fungus</name>
    <name type="synonym">Wangiella dermatitidis</name>
    <dbReference type="NCBI Taxonomy" id="5970"/>
    <lineage>
        <taxon>Eukaryota</taxon>
        <taxon>Fungi</taxon>
        <taxon>Dikarya</taxon>
        <taxon>Ascomycota</taxon>
        <taxon>Pezizomycotina</taxon>
        <taxon>Eurotiomycetes</taxon>
        <taxon>Chaetothyriomycetidae</taxon>
        <taxon>Chaetothyriales</taxon>
        <taxon>Herpotrichiellaceae</taxon>
        <taxon>Exophiala</taxon>
    </lineage>
</organism>
<evidence type="ECO:0000259" key="1">
    <source>
        <dbReference type="Pfam" id="PF06863"/>
    </source>
</evidence>
<dbReference type="Proteomes" id="UP001161757">
    <property type="component" value="Unassembled WGS sequence"/>
</dbReference>
<dbReference type="EMBL" id="JAJGCB010000019">
    <property type="protein sequence ID" value="KAJ8988276.1"/>
    <property type="molecule type" value="Genomic_DNA"/>
</dbReference>
<protein>
    <recommendedName>
        <fullName evidence="1">DUF1254 domain-containing protein</fullName>
    </recommendedName>
</protein>
<dbReference type="InterPro" id="IPR010679">
    <property type="entry name" value="DUF1254"/>
</dbReference>
<dbReference type="SUPFAM" id="SSF160935">
    <property type="entry name" value="VPA0735-like"/>
    <property type="match status" value="1"/>
</dbReference>
<feature type="domain" description="DUF1254" evidence="1">
    <location>
        <begin position="1"/>
        <end position="92"/>
    </location>
</feature>
<comment type="caution">
    <text evidence="2">The sequence shown here is derived from an EMBL/GenBank/DDBJ whole genome shotgun (WGS) entry which is preliminary data.</text>
</comment>
<accession>A0AAN6IUY4</accession>
<dbReference type="AlphaFoldDB" id="A0AAN6IUY4"/>
<gene>
    <name evidence="2" type="ORF">HRR80_007692</name>
</gene>